<sequence>MIISFLVVFRTSAANHYKQIVDNEYGSCCRDHFEDITEFDCFISSAIRIEQNVYIFSERKFWTVNSIGKDGFPVIANFTPTSITKLGISREESVFDSFTHNNLIYVQTVRYPFTFVYIFDNLLAKSELLTKCAFGCSDAIHKKYFVSMLSEIGDDKLIIASIDFKEFNEETKIVAIATFDTEREYRVKELKKYRKAILNETLQLSIPKYHTFAAVVVAEDKEQQYYWTFHRNNWACFMNRTFKNKTLTYDFEDLGPTDLLPQCFRSQVFFGCPQSFCYNHEVDDFLVANVAGKRHVLLFRGIYFWMFDNVVDIPLPTPLTKNAILINSDYPWKEFNIEHIDAAEAITEGVQEFVVVVKQQKVTTFHNGIYKVDMNINDAFPGFPKGETVDALWFNEMQKKLFLFFNDKYLVYKYNTTETGIYWYLDSDQILGLFDSFRGLPSEIDAILSKVNSHKSYFLKGSWLYVVPTIQWKSNEQITYKPSNTFDPSVSFFSTASNPCFIGEKLYFLLLKSKLDKYTKPTPATASYNSTARIDLSKLHHKHNPNAKLVVGFSFILCLAIVAVYVIFSVFDYKYFTKPTKRNENR</sequence>
<evidence type="ECO:0000256" key="1">
    <source>
        <dbReference type="SAM" id="Phobius"/>
    </source>
</evidence>
<dbReference type="InterPro" id="IPR036375">
    <property type="entry name" value="Hemopexin-like_dom_sf"/>
</dbReference>
<dbReference type="AlphaFoldDB" id="A0A443STL1"/>
<proteinExistence type="predicted"/>
<accession>A0A443STL1</accession>
<reference evidence="2 3" key="1">
    <citation type="journal article" date="2018" name="Gigascience">
        <title>Genomes of trombidid mites reveal novel predicted allergens and laterally-transferred genes associated with secondary metabolism.</title>
        <authorList>
            <person name="Dong X."/>
            <person name="Chaisiri K."/>
            <person name="Xia D."/>
            <person name="Armstrong S.D."/>
            <person name="Fang Y."/>
            <person name="Donnelly M.J."/>
            <person name="Kadowaki T."/>
            <person name="McGarry J.W."/>
            <person name="Darby A.C."/>
            <person name="Makepeace B.L."/>
        </authorList>
    </citation>
    <scope>NUCLEOTIDE SEQUENCE [LARGE SCALE GENOMIC DNA]</scope>
    <source>
        <strain evidence="2">UoL-UT</strain>
    </source>
</reference>
<feature type="transmembrane region" description="Helical" evidence="1">
    <location>
        <begin position="549"/>
        <end position="571"/>
    </location>
</feature>
<comment type="caution">
    <text evidence="2">The sequence shown here is derived from an EMBL/GenBank/DDBJ whole genome shotgun (WGS) entry which is preliminary data.</text>
</comment>
<protein>
    <submittedName>
        <fullName evidence="2">Uncharacterized protein</fullName>
    </submittedName>
</protein>
<organism evidence="2 3">
    <name type="scientific">Leptotrombidium deliense</name>
    <dbReference type="NCBI Taxonomy" id="299467"/>
    <lineage>
        <taxon>Eukaryota</taxon>
        <taxon>Metazoa</taxon>
        <taxon>Ecdysozoa</taxon>
        <taxon>Arthropoda</taxon>
        <taxon>Chelicerata</taxon>
        <taxon>Arachnida</taxon>
        <taxon>Acari</taxon>
        <taxon>Acariformes</taxon>
        <taxon>Trombidiformes</taxon>
        <taxon>Prostigmata</taxon>
        <taxon>Anystina</taxon>
        <taxon>Parasitengona</taxon>
        <taxon>Trombiculoidea</taxon>
        <taxon>Trombiculidae</taxon>
        <taxon>Leptotrombidium</taxon>
    </lineage>
</organism>
<dbReference type="OrthoDB" id="10683697at2759"/>
<dbReference type="VEuPathDB" id="VectorBase:LDEU001163"/>
<keyword evidence="3" id="KW-1185">Reference proteome</keyword>
<gene>
    <name evidence="2" type="ORF">B4U80_11869</name>
</gene>
<evidence type="ECO:0000313" key="3">
    <source>
        <dbReference type="Proteomes" id="UP000288716"/>
    </source>
</evidence>
<dbReference type="SUPFAM" id="SSF50923">
    <property type="entry name" value="Hemopexin-like domain"/>
    <property type="match status" value="1"/>
</dbReference>
<keyword evidence="1" id="KW-0472">Membrane</keyword>
<dbReference type="Proteomes" id="UP000288716">
    <property type="component" value="Unassembled WGS sequence"/>
</dbReference>
<dbReference type="Gene3D" id="2.110.10.10">
    <property type="entry name" value="Hemopexin-like domain"/>
    <property type="match status" value="1"/>
</dbReference>
<evidence type="ECO:0000313" key="2">
    <source>
        <dbReference type="EMBL" id="RWS30876.1"/>
    </source>
</evidence>
<keyword evidence="1" id="KW-1133">Transmembrane helix</keyword>
<keyword evidence="1" id="KW-0812">Transmembrane</keyword>
<name>A0A443STL1_9ACAR</name>
<dbReference type="EMBL" id="NCKV01000347">
    <property type="protein sequence ID" value="RWS30876.1"/>
    <property type="molecule type" value="Genomic_DNA"/>
</dbReference>